<accession>A0A9N9IPF4</accession>
<dbReference type="Proteomes" id="UP000789570">
    <property type="component" value="Unassembled WGS sequence"/>
</dbReference>
<name>A0A9N9IPF4_9GLOM</name>
<dbReference type="EMBL" id="CAJVPQ010015080">
    <property type="protein sequence ID" value="CAG8741529.1"/>
    <property type="molecule type" value="Genomic_DNA"/>
</dbReference>
<gene>
    <name evidence="1" type="ORF">FCALED_LOCUS15650</name>
</gene>
<sequence length="71" mass="8487">MPFSESALSNHKRKVSKMEEESVFTGKTFRIITDAKEWYFMECSLDDQDRLRFKLSEPVIVVYKDENMENM</sequence>
<comment type="caution">
    <text evidence="1">The sequence shown here is derived from an EMBL/GenBank/DDBJ whole genome shotgun (WGS) entry which is preliminary data.</text>
</comment>
<feature type="non-terminal residue" evidence="1">
    <location>
        <position position="71"/>
    </location>
</feature>
<reference evidence="1" key="1">
    <citation type="submission" date="2021-06" db="EMBL/GenBank/DDBJ databases">
        <authorList>
            <person name="Kallberg Y."/>
            <person name="Tangrot J."/>
            <person name="Rosling A."/>
        </authorList>
    </citation>
    <scope>NUCLEOTIDE SEQUENCE</scope>
    <source>
        <strain evidence="1">UK204</strain>
    </source>
</reference>
<keyword evidence="2" id="KW-1185">Reference proteome</keyword>
<organism evidence="1 2">
    <name type="scientific">Funneliformis caledonium</name>
    <dbReference type="NCBI Taxonomy" id="1117310"/>
    <lineage>
        <taxon>Eukaryota</taxon>
        <taxon>Fungi</taxon>
        <taxon>Fungi incertae sedis</taxon>
        <taxon>Mucoromycota</taxon>
        <taxon>Glomeromycotina</taxon>
        <taxon>Glomeromycetes</taxon>
        <taxon>Glomerales</taxon>
        <taxon>Glomeraceae</taxon>
        <taxon>Funneliformis</taxon>
    </lineage>
</organism>
<dbReference type="OrthoDB" id="2414517at2759"/>
<protein>
    <submittedName>
        <fullName evidence="1">14141_t:CDS:1</fullName>
    </submittedName>
</protein>
<evidence type="ECO:0000313" key="1">
    <source>
        <dbReference type="EMBL" id="CAG8741529.1"/>
    </source>
</evidence>
<dbReference type="AlphaFoldDB" id="A0A9N9IPF4"/>
<evidence type="ECO:0000313" key="2">
    <source>
        <dbReference type="Proteomes" id="UP000789570"/>
    </source>
</evidence>
<proteinExistence type="predicted"/>